<dbReference type="GO" id="GO:0005975">
    <property type="term" value="P:carbohydrate metabolic process"/>
    <property type="evidence" value="ECO:0007669"/>
    <property type="project" value="InterPro"/>
</dbReference>
<dbReference type="SUPFAM" id="SSF51011">
    <property type="entry name" value="Glycosyl hydrolase domain"/>
    <property type="match status" value="1"/>
</dbReference>
<keyword evidence="5 8" id="KW-0378">Hydrolase</keyword>
<dbReference type="RefSeq" id="XP_064657151.1">
    <property type="nucleotide sequence ID" value="XM_064804381.1"/>
</dbReference>
<feature type="domain" description="Glycoside hydrolase family 31 TIM barrel" evidence="9">
    <location>
        <begin position="12"/>
        <end position="119"/>
    </location>
</feature>
<gene>
    <name evidence="11" type="ORF">LTR77_007144</name>
</gene>
<dbReference type="EMBL" id="JAVRRT010000011">
    <property type="protein sequence ID" value="KAK5167445.1"/>
    <property type="molecule type" value="Genomic_DNA"/>
</dbReference>
<reference evidence="11 12" key="1">
    <citation type="submission" date="2023-08" db="EMBL/GenBank/DDBJ databases">
        <title>Black Yeasts Isolated from many extreme environments.</title>
        <authorList>
            <person name="Coleine C."/>
            <person name="Stajich J.E."/>
            <person name="Selbmann L."/>
        </authorList>
    </citation>
    <scope>NUCLEOTIDE SEQUENCE [LARGE SCALE GENOMIC DNA]</scope>
    <source>
        <strain evidence="11 12">CCFEE 5935</strain>
    </source>
</reference>
<keyword evidence="4" id="KW-0732">Signal</keyword>
<dbReference type="Gene3D" id="3.20.20.80">
    <property type="entry name" value="Glycosidases"/>
    <property type="match status" value="1"/>
</dbReference>
<evidence type="ECO:0000256" key="4">
    <source>
        <dbReference type="ARBA" id="ARBA00022729"/>
    </source>
</evidence>
<dbReference type="FunFam" id="2.60.40.1180:FF:000001">
    <property type="entry name" value="Maltase-glucoamylase, intestinal"/>
    <property type="match status" value="1"/>
</dbReference>
<dbReference type="InterPro" id="IPR000322">
    <property type="entry name" value="Glyco_hydro_31_TIM"/>
</dbReference>
<evidence type="ECO:0000256" key="7">
    <source>
        <dbReference type="ARBA" id="ARBA00023295"/>
    </source>
</evidence>
<keyword evidence="12" id="KW-1185">Reference proteome</keyword>
<comment type="caution">
    <text evidence="11">The sequence shown here is derived from an EMBL/GenBank/DDBJ whole genome shotgun (WGS) entry which is preliminary data.</text>
</comment>
<sequence>MTVLPYQTKPRAGSGQYVAHWGGDNAAEWGAMYLSISQSFIFQMVGVPVFGVDTCGFANNSTEQLCARWMELSAFFPFYRNHYADGKRPQEAYVWPTVAEASRRAIGIRYQLLSYLYTLMHYAHTRGDTIMRALAWEFANDVSLRETDNQFLVGSSVLVTPVLVPGADTVKGVFPGIGKGTRWYDWHSLKEVTGVQAGENVTMAAPLEHINVHVRGGAILPMQQPGYTTTATRANPYSLLVALDENDCAAGSIYLDDGESIVPESTRMVEFTFADSCLTARSWGSYPSGAGLANITVLGLAGAPQHVRLRLGGRDVGHTETAYENGTLSVMGLEHATRAGAWEDTIKLCLNEE</sequence>
<evidence type="ECO:0000259" key="9">
    <source>
        <dbReference type="Pfam" id="PF01055"/>
    </source>
</evidence>
<dbReference type="InterPro" id="IPR048395">
    <property type="entry name" value="Glyco_hydro_31_C"/>
</dbReference>
<protein>
    <recommendedName>
        <fullName evidence="3">alpha-glucosidase</fullName>
        <ecNumber evidence="3">3.2.1.20</ecNumber>
    </recommendedName>
</protein>
<comment type="similarity">
    <text evidence="2 8">Belongs to the glycosyl hydrolase 31 family.</text>
</comment>
<dbReference type="PANTHER" id="PTHR22762:SF133">
    <property type="entry name" value="P-TYPE DOMAIN-CONTAINING PROTEIN"/>
    <property type="match status" value="1"/>
</dbReference>
<evidence type="ECO:0000256" key="3">
    <source>
        <dbReference type="ARBA" id="ARBA00012741"/>
    </source>
</evidence>
<evidence type="ECO:0000259" key="10">
    <source>
        <dbReference type="Pfam" id="PF21365"/>
    </source>
</evidence>
<dbReference type="GeneID" id="89928480"/>
<feature type="domain" description="Glycosyl hydrolase family 31 C-terminal" evidence="10">
    <location>
        <begin position="127"/>
        <end position="220"/>
    </location>
</feature>
<name>A0AAV9P4K3_9PEZI</name>
<dbReference type="InterPro" id="IPR013780">
    <property type="entry name" value="Glyco_hydro_b"/>
</dbReference>
<comment type="catalytic activity">
    <reaction evidence="1">
        <text>Hydrolysis of terminal, non-reducing (1-&gt;4)-linked alpha-D-glucose residues with release of alpha-D-glucose.</text>
        <dbReference type="EC" id="3.2.1.20"/>
    </reaction>
</comment>
<dbReference type="PROSITE" id="PS00707">
    <property type="entry name" value="GLYCOSYL_HYDROL_F31_2"/>
    <property type="match status" value="1"/>
</dbReference>
<accession>A0AAV9P4K3</accession>
<dbReference type="Pfam" id="PF01055">
    <property type="entry name" value="Glyco_hydro_31_2nd"/>
    <property type="match status" value="1"/>
</dbReference>
<keyword evidence="6" id="KW-0325">Glycoprotein</keyword>
<proteinExistence type="inferred from homology"/>
<organism evidence="11 12">
    <name type="scientific">Saxophila tyrrhenica</name>
    <dbReference type="NCBI Taxonomy" id="1690608"/>
    <lineage>
        <taxon>Eukaryota</taxon>
        <taxon>Fungi</taxon>
        <taxon>Dikarya</taxon>
        <taxon>Ascomycota</taxon>
        <taxon>Pezizomycotina</taxon>
        <taxon>Dothideomycetes</taxon>
        <taxon>Dothideomycetidae</taxon>
        <taxon>Mycosphaerellales</taxon>
        <taxon>Extremaceae</taxon>
        <taxon>Saxophila</taxon>
    </lineage>
</organism>
<dbReference type="PANTHER" id="PTHR22762">
    <property type="entry name" value="ALPHA-GLUCOSIDASE"/>
    <property type="match status" value="1"/>
</dbReference>
<evidence type="ECO:0000313" key="11">
    <source>
        <dbReference type="EMBL" id="KAK5167445.1"/>
    </source>
</evidence>
<dbReference type="Proteomes" id="UP001337655">
    <property type="component" value="Unassembled WGS sequence"/>
</dbReference>
<dbReference type="AlphaFoldDB" id="A0AAV9P4K3"/>
<evidence type="ECO:0000256" key="2">
    <source>
        <dbReference type="ARBA" id="ARBA00007806"/>
    </source>
</evidence>
<keyword evidence="7 8" id="KW-0326">Glycosidase</keyword>
<evidence type="ECO:0000256" key="5">
    <source>
        <dbReference type="ARBA" id="ARBA00022801"/>
    </source>
</evidence>
<dbReference type="InterPro" id="IPR030459">
    <property type="entry name" value="Glyco_hydro_31_CS"/>
</dbReference>
<dbReference type="InterPro" id="IPR017853">
    <property type="entry name" value="GH"/>
</dbReference>
<dbReference type="GO" id="GO:0004558">
    <property type="term" value="F:alpha-1,4-glucosidase activity"/>
    <property type="evidence" value="ECO:0007669"/>
    <property type="project" value="UniProtKB-EC"/>
</dbReference>
<dbReference type="SUPFAM" id="SSF51445">
    <property type="entry name" value="(Trans)glycosidases"/>
    <property type="match status" value="1"/>
</dbReference>
<dbReference type="Pfam" id="PF21365">
    <property type="entry name" value="Glyco_hydro_31_3rd"/>
    <property type="match status" value="1"/>
</dbReference>
<dbReference type="Gene3D" id="2.60.40.1180">
    <property type="entry name" value="Golgi alpha-mannosidase II"/>
    <property type="match status" value="2"/>
</dbReference>
<dbReference type="EC" id="3.2.1.20" evidence="3"/>
<evidence type="ECO:0000256" key="8">
    <source>
        <dbReference type="RuleBase" id="RU361185"/>
    </source>
</evidence>
<evidence type="ECO:0000313" key="12">
    <source>
        <dbReference type="Proteomes" id="UP001337655"/>
    </source>
</evidence>
<evidence type="ECO:0000256" key="6">
    <source>
        <dbReference type="ARBA" id="ARBA00023180"/>
    </source>
</evidence>
<evidence type="ECO:0000256" key="1">
    <source>
        <dbReference type="ARBA" id="ARBA00001657"/>
    </source>
</evidence>